<evidence type="ECO:0000313" key="15">
    <source>
        <dbReference type="EMBL" id="QIB64154.1"/>
    </source>
</evidence>
<evidence type="ECO:0000256" key="6">
    <source>
        <dbReference type="ARBA" id="ARBA00023004"/>
    </source>
</evidence>
<name>A0A6C0U3Z5_9GAMM</name>
<keyword evidence="6" id="KW-0408">Iron</keyword>
<dbReference type="PANTHER" id="PTHR32552:SF81">
    <property type="entry name" value="TONB-DEPENDENT OUTER MEMBRANE RECEPTOR"/>
    <property type="match status" value="1"/>
</dbReference>
<keyword evidence="4" id="KW-0410">Iron transport</keyword>
<sequence length="753" mass="83680">MNDNWQRKLIWSSLGGAAAVVPAIIVSGTSALWSVAAQAQQAAERLVIEEVVVTSRRREESLQDVPVSITAFSADSIERNMFKGIEGYFSRTPNVSFISSGSRDRKELSIRGVTNQLDTTEALVRASTFAFYLDDVNVVSATANPGVMDLERIEVLRGPQGTYFGRNAVGGAVNISTVKPEHDFFAQISGELGRYGTRDIEGVVNMPLIDDVLAVRANYKHYESDGHIKNINPIGGGNDSEYEYGRISLRYTPTDRLTVDLMATTSDEVVGMREGVPSGVMSVFAASLFGNVADPDGVGFYPDNRNRVNFDRPQQVGSKWELYTGKFEYDFDAFSLVGITGYIESDTFLQGDIDGSSQDFVYEDKPISRESISQEFRLQSAGNERLDWTVGVIYSRDEGEIFQQTFAGAGGLFGLPEDFQITSTVGENESTSAAVFGELTWHLNDRLDLVLGGRYTRDEVEVSQYNLSSGVINGFVEDKADFTDFSPKVSVTYALGESMDLFATVSKGFKAGGVQLGADFEESDFDPEELWNYELGFKSQLMDNRLRLNGSLFYLEWDDLQASFAVAETNDEGVIVFNSGIQNAASASNLGGELEVSAVLTENFVVNFSAGYVDAEFDDFTNAFIDGELYDLSGQAMPNAPEWTFSGDAEYRFTFAERYDSFVRLEWFHRDEILPDLVSLVRQDEGFPFRVPSYDHFNLRAGVETDRFSVTAYVENLFDEEYYTNAYQKAFLGGLHVQPSYQTWGVRITMRTL</sequence>
<keyword evidence="7" id="KW-0406">Ion transport</keyword>
<evidence type="ECO:0000259" key="14">
    <source>
        <dbReference type="Pfam" id="PF07715"/>
    </source>
</evidence>
<evidence type="ECO:0000256" key="8">
    <source>
        <dbReference type="ARBA" id="ARBA00023077"/>
    </source>
</evidence>
<dbReference type="Pfam" id="PF00593">
    <property type="entry name" value="TonB_dep_Rec_b-barrel"/>
    <property type="match status" value="1"/>
</dbReference>
<keyword evidence="2 11" id="KW-0813">Transport</keyword>
<dbReference type="GO" id="GO:0006826">
    <property type="term" value="P:iron ion transport"/>
    <property type="evidence" value="ECO:0007669"/>
    <property type="project" value="UniProtKB-KW"/>
</dbReference>
<keyword evidence="10 11" id="KW-0998">Cell outer membrane</keyword>
<keyword evidence="5 11" id="KW-0812">Transmembrane</keyword>
<keyword evidence="9 11" id="KW-0472">Membrane</keyword>
<dbReference type="PANTHER" id="PTHR32552">
    <property type="entry name" value="FERRICHROME IRON RECEPTOR-RELATED"/>
    <property type="match status" value="1"/>
</dbReference>
<evidence type="ECO:0000256" key="3">
    <source>
        <dbReference type="ARBA" id="ARBA00022452"/>
    </source>
</evidence>
<evidence type="ECO:0000256" key="4">
    <source>
        <dbReference type="ARBA" id="ARBA00022496"/>
    </source>
</evidence>
<dbReference type="PROSITE" id="PS52016">
    <property type="entry name" value="TONB_DEPENDENT_REC_3"/>
    <property type="match status" value="1"/>
</dbReference>
<keyword evidence="8 12" id="KW-0798">TonB box</keyword>
<keyword evidence="15" id="KW-0675">Receptor</keyword>
<feature type="domain" description="TonB-dependent receptor plug" evidence="14">
    <location>
        <begin position="62"/>
        <end position="172"/>
    </location>
</feature>
<protein>
    <submittedName>
        <fullName evidence="15">TonB-dependent receptor</fullName>
    </submittedName>
</protein>
<dbReference type="InterPro" id="IPR036942">
    <property type="entry name" value="Beta-barrel_TonB_sf"/>
</dbReference>
<evidence type="ECO:0000256" key="1">
    <source>
        <dbReference type="ARBA" id="ARBA00004571"/>
    </source>
</evidence>
<dbReference type="CDD" id="cd01347">
    <property type="entry name" value="ligand_gated_channel"/>
    <property type="match status" value="1"/>
</dbReference>
<dbReference type="Gene3D" id="2.40.170.20">
    <property type="entry name" value="TonB-dependent receptor, beta-barrel domain"/>
    <property type="match status" value="1"/>
</dbReference>
<evidence type="ECO:0000256" key="9">
    <source>
        <dbReference type="ARBA" id="ARBA00023136"/>
    </source>
</evidence>
<evidence type="ECO:0000256" key="7">
    <source>
        <dbReference type="ARBA" id="ARBA00023065"/>
    </source>
</evidence>
<dbReference type="KEGG" id="kim:G3T16_00715"/>
<dbReference type="GO" id="GO:0009279">
    <property type="term" value="C:cell outer membrane"/>
    <property type="evidence" value="ECO:0007669"/>
    <property type="project" value="UniProtKB-SubCell"/>
</dbReference>
<evidence type="ECO:0000256" key="2">
    <source>
        <dbReference type="ARBA" id="ARBA00022448"/>
    </source>
</evidence>
<evidence type="ECO:0000256" key="5">
    <source>
        <dbReference type="ARBA" id="ARBA00022692"/>
    </source>
</evidence>
<dbReference type="Pfam" id="PF07715">
    <property type="entry name" value="Plug"/>
    <property type="match status" value="1"/>
</dbReference>
<keyword evidence="3 11" id="KW-1134">Transmembrane beta strand</keyword>
<feature type="domain" description="TonB-dependent receptor-like beta-barrel" evidence="13">
    <location>
        <begin position="302"/>
        <end position="717"/>
    </location>
</feature>
<dbReference type="InterPro" id="IPR000531">
    <property type="entry name" value="Beta-barrel_TonB"/>
</dbReference>
<comment type="similarity">
    <text evidence="11 12">Belongs to the TonB-dependent receptor family.</text>
</comment>
<dbReference type="AlphaFoldDB" id="A0A6C0U3Z5"/>
<evidence type="ECO:0000256" key="11">
    <source>
        <dbReference type="PROSITE-ProRule" id="PRU01360"/>
    </source>
</evidence>
<dbReference type="SUPFAM" id="SSF56935">
    <property type="entry name" value="Porins"/>
    <property type="match status" value="1"/>
</dbReference>
<dbReference type="Proteomes" id="UP000477680">
    <property type="component" value="Chromosome"/>
</dbReference>
<dbReference type="EMBL" id="CP048711">
    <property type="protein sequence ID" value="QIB64154.1"/>
    <property type="molecule type" value="Genomic_DNA"/>
</dbReference>
<gene>
    <name evidence="15" type="ORF">G3T16_00715</name>
</gene>
<dbReference type="InterPro" id="IPR039426">
    <property type="entry name" value="TonB-dep_rcpt-like"/>
</dbReference>
<evidence type="ECO:0000256" key="10">
    <source>
        <dbReference type="ARBA" id="ARBA00023237"/>
    </source>
</evidence>
<keyword evidence="16" id="KW-1185">Reference proteome</keyword>
<proteinExistence type="inferred from homology"/>
<reference evidence="15 16" key="1">
    <citation type="submission" date="2020-02" db="EMBL/GenBank/DDBJ databases">
        <title>Genome sequencing for Kineobactrum sp. M2.</title>
        <authorList>
            <person name="Park S.-J."/>
        </authorList>
    </citation>
    <scope>NUCLEOTIDE SEQUENCE [LARGE SCALE GENOMIC DNA]</scope>
    <source>
        <strain evidence="15 16">M2</strain>
    </source>
</reference>
<comment type="subcellular location">
    <subcellularLocation>
        <location evidence="1 11">Cell outer membrane</location>
        <topology evidence="1 11">Multi-pass membrane protein</topology>
    </subcellularLocation>
</comment>
<dbReference type="RefSeq" id="WP_163493404.1">
    <property type="nucleotide sequence ID" value="NZ_CP048711.1"/>
</dbReference>
<organism evidence="15 16">
    <name type="scientific">Kineobactrum salinum</name>
    <dbReference type="NCBI Taxonomy" id="2708301"/>
    <lineage>
        <taxon>Bacteria</taxon>
        <taxon>Pseudomonadati</taxon>
        <taxon>Pseudomonadota</taxon>
        <taxon>Gammaproteobacteria</taxon>
        <taxon>Cellvibrionales</taxon>
        <taxon>Halieaceae</taxon>
        <taxon>Kineobactrum</taxon>
    </lineage>
</organism>
<evidence type="ECO:0000313" key="16">
    <source>
        <dbReference type="Proteomes" id="UP000477680"/>
    </source>
</evidence>
<evidence type="ECO:0000256" key="12">
    <source>
        <dbReference type="RuleBase" id="RU003357"/>
    </source>
</evidence>
<evidence type="ECO:0000259" key="13">
    <source>
        <dbReference type="Pfam" id="PF00593"/>
    </source>
</evidence>
<dbReference type="InterPro" id="IPR012910">
    <property type="entry name" value="Plug_dom"/>
</dbReference>
<accession>A0A6C0U3Z5</accession>